<dbReference type="PANTHER" id="PTHR23041:SF78">
    <property type="entry name" value="E3 UBIQUITIN-PROTEIN LIGASE RNF4"/>
    <property type="match status" value="1"/>
</dbReference>
<dbReference type="Gene3D" id="3.30.40.10">
    <property type="entry name" value="Zinc/RING finger domain, C3HC4 (zinc finger)"/>
    <property type="match status" value="1"/>
</dbReference>
<protein>
    <recommendedName>
        <fullName evidence="5">RING-type domain-containing protein</fullName>
    </recommendedName>
</protein>
<keyword evidence="1" id="KW-0479">Metal-binding</keyword>
<dbReference type="InterPro" id="IPR001841">
    <property type="entry name" value="Znf_RING"/>
</dbReference>
<dbReference type="STRING" id="157072.A0A024TAD3"/>
<evidence type="ECO:0000256" key="2">
    <source>
        <dbReference type="ARBA" id="ARBA00022771"/>
    </source>
</evidence>
<dbReference type="OrthoDB" id="61516at2759"/>
<dbReference type="Pfam" id="PF13923">
    <property type="entry name" value="zf-C3HC4_2"/>
    <property type="match status" value="1"/>
</dbReference>
<dbReference type="PROSITE" id="PS00518">
    <property type="entry name" value="ZF_RING_1"/>
    <property type="match status" value="1"/>
</dbReference>
<keyword evidence="2 4" id="KW-0863">Zinc-finger</keyword>
<dbReference type="SUPFAM" id="SSF57850">
    <property type="entry name" value="RING/U-box"/>
    <property type="match status" value="1"/>
</dbReference>
<gene>
    <name evidence="6" type="ORF">H310_14328</name>
</gene>
<evidence type="ECO:0000259" key="5">
    <source>
        <dbReference type="PROSITE" id="PS50089"/>
    </source>
</evidence>
<dbReference type="EMBL" id="KI914017">
    <property type="protein sequence ID" value="ETV90993.1"/>
    <property type="molecule type" value="Genomic_DNA"/>
</dbReference>
<dbReference type="GO" id="GO:0008270">
    <property type="term" value="F:zinc ion binding"/>
    <property type="evidence" value="ECO:0007669"/>
    <property type="project" value="UniProtKB-KW"/>
</dbReference>
<dbReference type="InterPro" id="IPR013083">
    <property type="entry name" value="Znf_RING/FYVE/PHD"/>
</dbReference>
<dbReference type="SMART" id="SM00184">
    <property type="entry name" value="RING"/>
    <property type="match status" value="1"/>
</dbReference>
<dbReference type="PROSITE" id="PS50089">
    <property type="entry name" value="ZF_RING_2"/>
    <property type="match status" value="1"/>
</dbReference>
<proteinExistence type="predicted"/>
<reference evidence="6" key="1">
    <citation type="submission" date="2013-12" db="EMBL/GenBank/DDBJ databases">
        <title>The Genome Sequence of Aphanomyces invadans NJM9701.</title>
        <authorList>
            <consortium name="The Broad Institute Genomics Platform"/>
            <person name="Russ C."/>
            <person name="Tyler B."/>
            <person name="van West P."/>
            <person name="Dieguez-Uribeondo J."/>
            <person name="Young S.K."/>
            <person name="Zeng Q."/>
            <person name="Gargeya S."/>
            <person name="Fitzgerald M."/>
            <person name="Abouelleil A."/>
            <person name="Alvarado L."/>
            <person name="Chapman S.B."/>
            <person name="Gainer-Dewar J."/>
            <person name="Goldberg J."/>
            <person name="Griggs A."/>
            <person name="Gujja S."/>
            <person name="Hansen M."/>
            <person name="Howarth C."/>
            <person name="Imamovic A."/>
            <person name="Ireland A."/>
            <person name="Larimer J."/>
            <person name="McCowan C."/>
            <person name="Murphy C."/>
            <person name="Pearson M."/>
            <person name="Poon T.W."/>
            <person name="Priest M."/>
            <person name="Roberts A."/>
            <person name="Saif S."/>
            <person name="Shea T."/>
            <person name="Sykes S."/>
            <person name="Wortman J."/>
            <person name="Nusbaum C."/>
            <person name="Birren B."/>
        </authorList>
    </citation>
    <scope>NUCLEOTIDE SEQUENCE [LARGE SCALE GENOMIC DNA]</scope>
    <source>
        <strain evidence="6">NJM9701</strain>
    </source>
</reference>
<dbReference type="AlphaFoldDB" id="A0A024TAD3"/>
<dbReference type="InterPro" id="IPR047134">
    <property type="entry name" value="RNF4"/>
</dbReference>
<feature type="domain" description="RING-type" evidence="5">
    <location>
        <begin position="84"/>
        <end position="124"/>
    </location>
</feature>
<dbReference type="GeneID" id="20091378"/>
<organism evidence="6">
    <name type="scientific">Aphanomyces invadans</name>
    <dbReference type="NCBI Taxonomy" id="157072"/>
    <lineage>
        <taxon>Eukaryota</taxon>
        <taxon>Sar</taxon>
        <taxon>Stramenopiles</taxon>
        <taxon>Oomycota</taxon>
        <taxon>Saprolegniomycetes</taxon>
        <taxon>Saprolegniales</taxon>
        <taxon>Verrucalvaceae</taxon>
        <taxon>Aphanomyces</taxon>
    </lineage>
</organism>
<evidence type="ECO:0000256" key="4">
    <source>
        <dbReference type="PROSITE-ProRule" id="PRU00175"/>
    </source>
</evidence>
<sequence length="303" mass="33266">MCSIATSTAILAPPPRARPLSSPLGVPTTTQLNHEEDDVVVVTKKRRTSSGSRWDPAAHKDTMVELRKQGVRDAVATAHQAFRCPICLDTYGDMVVECAECAHVFCDPCMRESLKRKDKCPLCRCNPMPLRRCKPIERLVAALPEACAFLDNGCFDVTLTRATAFRHSLSCGFARFTCPHCRNVFLRHDHDEAVCASELHACPLAALGCSFRGRTVDMDGHVKDRVHFDLARRVLKGGASEIVPTSDMAIALRALLDISTTAWKESDDHDDIDGDATDDDATERARLDFVHAMLASTIVPPPA</sequence>
<evidence type="ECO:0000256" key="3">
    <source>
        <dbReference type="ARBA" id="ARBA00022833"/>
    </source>
</evidence>
<evidence type="ECO:0000256" key="1">
    <source>
        <dbReference type="ARBA" id="ARBA00022723"/>
    </source>
</evidence>
<dbReference type="PANTHER" id="PTHR23041">
    <property type="entry name" value="RING FINGER DOMAIN-CONTAINING"/>
    <property type="match status" value="1"/>
</dbReference>
<evidence type="ECO:0000313" key="6">
    <source>
        <dbReference type="EMBL" id="ETV90993.1"/>
    </source>
</evidence>
<dbReference type="VEuPathDB" id="FungiDB:H310_14328"/>
<accession>A0A024TAD3</accession>
<keyword evidence="3" id="KW-0862">Zinc</keyword>
<dbReference type="RefSeq" id="XP_008880382.1">
    <property type="nucleotide sequence ID" value="XM_008882160.1"/>
</dbReference>
<name>A0A024TAD3_9STRA</name>
<dbReference type="InterPro" id="IPR017907">
    <property type="entry name" value="Znf_RING_CS"/>
</dbReference>